<feature type="coiled-coil region" evidence="1">
    <location>
        <begin position="96"/>
        <end position="158"/>
    </location>
</feature>
<name>A0A1M6XHH0_PSETH</name>
<feature type="domain" description="CT398-like coiled coil hairpin" evidence="3">
    <location>
        <begin position="14"/>
        <end position="193"/>
    </location>
</feature>
<feature type="domain" description="C4-type zinc ribbon" evidence="2">
    <location>
        <begin position="203"/>
        <end position="237"/>
    </location>
</feature>
<evidence type="ECO:0000313" key="4">
    <source>
        <dbReference type="EMBL" id="SHL05417.1"/>
    </source>
</evidence>
<dbReference type="EMBL" id="FRAP01000017">
    <property type="protein sequence ID" value="SHL05417.1"/>
    <property type="molecule type" value="Genomic_DNA"/>
</dbReference>
<dbReference type="PANTHER" id="PTHR39082">
    <property type="entry name" value="PHOSPHOLIPASE C-BETA-2-RELATED"/>
    <property type="match status" value="1"/>
</dbReference>
<keyword evidence="5" id="KW-1185">Reference proteome</keyword>
<dbReference type="STRING" id="1848.SAMN05443637_1177"/>
<dbReference type="Pfam" id="PF24481">
    <property type="entry name" value="CT398_CC"/>
    <property type="match status" value="1"/>
</dbReference>
<dbReference type="InterPro" id="IPR052376">
    <property type="entry name" value="Oxidative_Scav/Glycosyltrans"/>
</dbReference>
<proteinExistence type="predicted"/>
<sequence length="245" mass="26747">MKADPAVQRALLTVAELDKELTQLAHRRRNLPENAKLAEAEAAVRTAKDKLVEVETLAGDLDRDIRRIERDVDGVRKRTERDKALLAGPGVSARQAADLQHELETLQRRQSVLEDEQLEVMERREAVGRDVEHSKAALAAAEQAVADLIKARDAALADIDAAEAGRRRDREQTAATIPAELMAVYEKRRSQSGIGAAPLVARRCQACRLELDRTALASLKAAAADEVVHCAECGTILVRTAESGL</sequence>
<dbReference type="Gene3D" id="1.10.287.1490">
    <property type="match status" value="1"/>
</dbReference>
<dbReference type="PANTHER" id="PTHR39082:SF1">
    <property type="entry name" value="SCAVENGER RECEPTOR CLASS A MEMBER 3"/>
    <property type="match status" value="1"/>
</dbReference>
<dbReference type="Pfam" id="PF02591">
    <property type="entry name" value="Zn_ribbon_9"/>
    <property type="match status" value="1"/>
</dbReference>
<gene>
    <name evidence="4" type="ORF">SAMN05443637_1177</name>
</gene>
<evidence type="ECO:0000256" key="1">
    <source>
        <dbReference type="SAM" id="Coils"/>
    </source>
</evidence>
<reference evidence="4 5" key="1">
    <citation type="submission" date="2016-11" db="EMBL/GenBank/DDBJ databases">
        <authorList>
            <person name="Jaros S."/>
            <person name="Januszkiewicz K."/>
            <person name="Wedrychowicz H."/>
        </authorList>
    </citation>
    <scope>NUCLEOTIDE SEQUENCE [LARGE SCALE GENOMIC DNA]</scope>
    <source>
        <strain evidence="4 5">DSM 43832</strain>
    </source>
</reference>
<dbReference type="Proteomes" id="UP000184363">
    <property type="component" value="Unassembled WGS sequence"/>
</dbReference>
<organism evidence="4 5">
    <name type="scientific">Pseudonocardia thermophila</name>
    <dbReference type="NCBI Taxonomy" id="1848"/>
    <lineage>
        <taxon>Bacteria</taxon>
        <taxon>Bacillati</taxon>
        <taxon>Actinomycetota</taxon>
        <taxon>Actinomycetes</taxon>
        <taxon>Pseudonocardiales</taxon>
        <taxon>Pseudonocardiaceae</taxon>
        <taxon>Pseudonocardia</taxon>
    </lineage>
</organism>
<evidence type="ECO:0000313" key="5">
    <source>
        <dbReference type="Proteomes" id="UP000184363"/>
    </source>
</evidence>
<dbReference type="AlphaFoldDB" id="A0A1M6XHH0"/>
<keyword evidence="1" id="KW-0175">Coiled coil</keyword>
<dbReference type="InterPro" id="IPR056003">
    <property type="entry name" value="CT398_CC_hairpin"/>
</dbReference>
<evidence type="ECO:0000259" key="3">
    <source>
        <dbReference type="Pfam" id="PF24481"/>
    </source>
</evidence>
<dbReference type="InterPro" id="IPR003743">
    <property type="entry name" value="Zf-RING_7"/>
</dbReference>
<dbReference type="OrthoDB" id="9784388at2"/>
<protein>
    <submittedName>
        <fullName evidence="4">Uncharacterized protein</fullName>
    </submittedName>
</protein>
<accession>A0A1M6XHH0</accession>
<evidence type="ECO:0000259" key="2">
    <source>
        <dbReference type="Pfam" id="PF02591"/>
    </source>
</evidence>
<dbReference type="RefSeq" id="WP_073458836.1">
    <property type="nucleotide sequence ID" value="NZ_FRAP01000017.1"/>
</dbReference>